<evidence type="ECO:0000313" key="3">
    <source>
        <dbReference type="Proteomes" id="UP000177165"/>
    </source>
</evidence>
<protein>
    <recommendedName>
        <fullName evidence="1">Fido domain-containing protein</fullName>
    </recommendedName>
</protein>
<accession>A0A1G2AP86</accession>
<dbReference type="SUPFAM" id="SSF140931">
    <property type="entry name" value="Fic-like"/>
    <property type="match status" value="1"/>
</dbReference>
<dbReference type="InterPro" id="IPR053737">
    <property type="entry name" value="Type_II_TA_Toxin"/>
</dbReference>
<dbReference type="AlphaFoldDB" id="A0A1G2AP86"/>
<dbReference type="NCBIfam" id="TIGR01550">
    <property type="entry name" value="DOC_P1"/>
    <property type="match status" value="1"/>
</dbReference>
<dbReference type="PANTHER" id="PTHR39426">
    <property type="entry name" value="HOMOLOGY TO DEATH-ON-CURING PROTEIN OF PHAGE P1"/>
    <property type="match status" value="1"/>
</dbReference>
<dbReference type="EMBL" id="MHKB01000013">
    <property type="protein sequence ID" value="OGY78691.1"/>
    <property type="molecule type" value="Genomic_DNA"/>
</dbReference>
<gene>
    <name evidence="2" type="ORF">A3B74_04955</name>
</gene>
<feature type="domain" description="Fido" evidence="1">
    <location>
        <begin position="1"/>
        <end position="134"/>
    </location>
</feature>
<dbReference type="InterPro" id="IPR036597">
    <property type="entry name" value="Fido-like_dom_sf"/>
</dbReference>
<dbReference type="GO" id="GO:0016301">
    <property type="term" value="F:kinase activity"/>
    <property type="evidence" value="ECO:0007669"/>
    <property type="project" value="InterPro"/>
</dbReference>
<dbReference type="Pfam" id="PF02661">
    <property type="entry name" value="Fic"/>
    <property type="match status" value="1"/>
</dbReference>
<evidence type="ECO:0000313" key="2">
    <source>
        <dbReference type="EMBL" id="OGY78691.1"/>
    </source>
</evidence>
<dbReference type="PANTHER" id="PTHR39426:SF1">
    <property type="entry name" value="HOMOLOGY TO DEATH-ON-CURING PROTEIN OF PHAGE P1"/>
    <property type="match status" value="1"/>
</dbReference>
<dbReference type="PROSITE" id="PS51459">
    <property type="entry name" value="FIDO"/>
    <property type="match status" value="1"/>
</dbReference>
<reference evidence="2 3" key="1">
    <citation type="journal article" date="2016" name="Nat. Commun.">
        <title>Thousands of microbial genomes shed light on interconnected biogeochemical processes in an aquifer system.</title>
        <authorList>
            <person name="Anantharaman K."/>
            <person name="Brown C.T."/>
            <person name="Hug L.A."/>
            <person name="Sharon I."/>
            <person name="Castelle C.J."/>
            <person name="Probst A.J."/>
            <person name="Thomas B.C."/>
            <person name="Singh A."/>
            <person name="Wilkins M.J."/>
            <person name="Karaoz U."/>
            <person name="Brodie E.L."/>
            <person name="Williams K.H."/>
            <person name="Hubbard S.S."/>
            <person name="Banfield J.F."/>
        </authorList>
    </citation>
    <scope>NUCLEOTIDE SEQUENCE [LARGE SCALE GENOMIC DNA]</scope>
</reference>
<dbReference type="InterPro" id="IPR003812">
    <property type="entry name" value="Fido"/>
</dbReference>
<sequence length="139" mass="16156">MPHFLTLEDVRDVCHVYAQAQLTHDEPIPSFDTRYSEKLEAALASPQTYIDHKFIHFSMPRQAAVLFYEMIKQHPLLNGNKRIACVSLMVFLSLNDRWLKTNWKELYDIAVTVAASRSDNREGMLQLLTDFIKNNTVEK</sequence>
<organism evidence="2 3">
    <name type="scientific">Candidatus Kerfeldbacteria bacterium RIFCSPHIGHO2_02_FULL_42_14</name>
    <dbReference type="NCBI Taxonomy" id="1798540"/>
    <lineage>
        <taxon>Bacteria</taxon>
        <taxon>Candidatus Kerfeldiibacteriota</taxon>
    </lineage>
</organism>
<name>A0A1G2AP86_9BACT</name>
<proteinExistence type="predicted"/>
<dbReference type="Gene3D" id="1.20.120.1870">
    <property type="entry name" value="Fic/DOC protein, Fido domain"/>
    <property type="match status" value="1"/>
</dbReference>
<comment type="caution">
    <text evidence="2">The sequence shown here is derived from an EMBL/GenBank/DDBJ whole genome shotgun (WGS) entry which is preliminary data.</text>
</comment>
<dbReference type="InterPro" id="IPR006440">
    <property type="entry name" value="Doc"/>
</dbReference>
<evidence type="ECO:0000259" key="1">
    <source>
        <dbReference type="PROSITE" id="PS51459"/>
    </source>
</evidence>
<dbReference type="Proteomes" id="UP000177165">
    <property type="component" value="Unassembled WGS sequence"/>
</dbReference>